<accession>A0A922DCH1</accession>
<dbReference type="AlphaFoldDB" id="A0A922DCH1"/>
<dbReference type="Proteomes" id="UP000811246">
    <property type="component" value="Chromosome 13"/>
</dbReference>
<keyword evidence="4" id="KW-0812">Transmembrane</keyword>
<feature type="region of interest" description="Disordered" evidence="3">
    <location>
        <begin position="98"/>
        <end position="170"/>
    </location>
</feature>
<feature type="transmembrane region" description="Helical" evidence="4">
    <location>
        <begin position="204"/>
        <end position="225"/>
    </location>
</feature>
<proteinExistence type="inferred from homology"/>
<dbReference type="InterPro" id="IPR002068">
    <property type="entry name" value="A-crystallin/Hsp20_dom"/>
</dbReference>
<sequence length="238" mass="26735">MDTKLRIVDRVYQDFEPQMEWANEEDCDTLILLLPGFRKEQLRVQVTSNHTLRISGERPLADQKYRRFEKEILVPSNVETTEITAEFEKDKLYVRQPKVISQHKPKSEVPQDRKDAQEQVAPEVASKASNVDKRSYEKTTVQENVLDHANKDPHKAPKKEESSSRDGKSCMQVADATGKLLGGPEGNKLVVGGLTWDLKKAKALMNLFVVALLVLAVVLSIIIAMKLSGQSKSTHSAV</sequence>
<comment type="caution">
    <text evidence="6">The sequence shown here is derived from an EMBL/GenBank/DDBJ whole genome shotgun (WGS) entry which is preliminary data.</text>
</comment>
<evidence type="ECO:0000313" key="7">
    <source>
        <dbReference type="Proteomes" id="UP000811246"/>
    </source>
</evidence>
<comment type="similarity">
    <text evidence="1 2">Belongs to the small heat shock protein (HSP20) family.</text>
</comment>
<dbReference type="GO" id="GO:0034605">
    <property type="term" value="P:cellular response to heat"/>
    <property type="evidence" value="ECO:0007669"/>
    <property type="project" value="TreeGrafter"/>
</dbReference>
<evidence type="ECO:0000256" key="1">
    <source>
        <dbReference type="PROSITE-ProRule" id="PRU00285"/>
    </source>
</evidence>
<dbReference type="PANTHER" id="PTHR43670">
    <property type="entry name" value="HEAT SHOCK PROTEIN 26"/>
    <property type="match status" value="1"/>
</dbReference>
<name>A0A922DCH1_CARIL</name>
<dbReference type="EMBL" id="CM031837">
    <property type="protein sequence ID" value="KAG6682214.1"/>
    <property type="molecule type" value="Genomic_DNA"/>
</dbReference>
<dbReference type="Pfam" id="PF00011">
    <property type="entry name" value="HSP20"/>
    <property type="match status" value="1"/>
</dbReference>
<reference evidence="6" key="1">
    <citation type="submission" date="2021-01" db="EMBL/GenBank/DDBJ databases">
        <authorList>
            <person name="Lovell J.T."/>
            <person name="Bentley N."/>
            <person name="Bhattarai G."/>
            <person name="Jenkins J.W."/>
            <person name="Sreedasyam A."/>
            <person name="Alarcon Y."/>
            <person name="Bock C."/>
            <person name="Boston L."/>
            <person name="Carlson J."/>
            <person name="Cervantes K."/>
            <person name="Clermont K."/>
            <person name="Krom N."/>
            <person name="Kubenka K."/>
            <person name="Mamidi S."/>
            <person name="Mattison C."/>
            <person name="Monteros M."/>
            <person name="Pisani C."/>
            <person name="Plott C."/>
            <person name="Rajasekar S."/>
            <person name="Rhein H.S."/>
            <person name="Rohla C."/>
            <person name="Song M."/>
            <person name="Hilaire R.S."/>
            <person name="Shu S."/>
            <person name="Wells L."/>
            <person name="Wang X."/>
            <person name="Webber J."/>
            <person name="Heerema R.J."/>
            <person name="Klein P."/>
            <person name="Conner P."/>
            <person name="Grauke L."/>
            <person name="Grimwood J."/>
            <person name="Schmutz J."/>
            <person name="Randall J.J."/>
        </authorList>
    </citation>
    <scope>NUCLEOTIDE SEQUENCE</scope>
    <source>
        <tissue evidence="6">Leaf</tissue>
    </source>
</reference>
<dbReference type="CDD" id="cd06464">
    <property type="entry name" value="ACD_sHsps-like"/>
    <property type="match status" value="1"/>
</dbReference>
<evidence type="ECO:0000313" key="6">
    <source>
        <dbReference type="EMBL" id="KAG6682214.1"/>
    </source>
</evidence>
<feature type="domain" description="SHSP" evidence="5">
    <location>
        <begin position="10"/>
        <end position="114"/>
    </location>
</feature>
<evidence type="ECO:0000256" key="3">
    <source>
        <dbReference type="SAM" id="MobiDB-lite"/>
    </source>
</evidence>
<protein>
    <recommendedName>
        <fullName evidence="5">SHSP domain-containing protein</fullName>
    </recommendedName>
</protein>
<keyword evidence="4" id="KW-0472">Membrane</keyword>
<dbReference type="PROSITE" id="PS01031">
    <property type="entry name" value="SHSP"/>
    <property type="match status" value="1"/>
</dbReference>
<dbReference type="PANTHER" id="PTHR43670:SF73">
    <property type="entry name" value="INACTIVE PROTEIN RESTRICTED TEV MOVEMENT 2-LIKE"/>
    <property type="match status" value="1"/>
</dbReference>
<organism evidence="6 7">
    <name type="scientific">Carya illinoinensis</name>
    <name type="common">Pecan</name>
    <dbReference type="NCBI Taxonomy" id="32201"/>
    <lineage>
        <taxon>Eukaryota</taxon>
        <taxon>Viridiplantae</taxon>
        <taxon>Streptophyta</taxon>
        <taxon>Embryophyta</taxon>
        <taxon>Tracheophyta</taxon>
        <taxon>Spermatophyta</taxon>
        <taxon>Magnoliopsida</taxon>
        <taxon>eudicotyledons</taxon>
        <taxon>Gunneridae</taxon>
        <taxon>Pentapetalae</taxon>
        <taxon>rosids</taxon>
        <taxon>fabids</taxon>
        <taxon>Fagales</taxon>
        <taxon>Juglandaceae</taxon>
        <taxon>Carya</taxon>
    </lineage>
</organism>
<gene>
    <name evidence="6" type="ORF">I3842_13G127100</name>
</gene>
<evidence type="ECO:0000256" key="2">
    <source>
        <dbReference type="RuleBase" id="RU003616"/>
    </source>
</evidence>
<feature type="compositionally biased region" description="Basic and acidic residues" evidence="3">
    <location>
        <begin position="145"/>
        <end position="168"/>
    </location>
</feature>
<evidence type="ECO:0000256" key="4">
    <source>
        <dbReference type="SAM" id="Phobius"/>
    </source>
</evidence>
<feature type="compositionally biased region" description="Basic and acidic residues" evidence="3">
    <location>
        <begin position="105"/>
        <end position="117"/>
    </location>
</feature>
<keyword evidence="4" id="KW-1133">Transmembrane helix</keyword>
<evidence type="ECO:0000259" key="5">
    <source>
        <dbReference type="PROSITE" id="PS01031"/>
    </source>
</evidence>